<dbReference type="PANTHER" id="PTHR43559:SF1">
    <property type="entry name" value="HYDROLASE"/>
    <property type="match status" value="1"/>
</dbReference>
<dbReference type="InterPro" id="IPR000868">
    <property type="entry name" value="Isochorismatase-like_dom"/>
</dbReference>
<dbReference type="InterPro" id="IPR036380">
    <property type="entry name" value="Isochorismatase-like_sf"/>
</dbReference>
<dbReference type="Pfam" id="PF00857">
    <property type="entry name" value="Isochorismatase"/>
    <property type="match status" value="1"/>
</dbReference>
<dbReference type="PANTHER" id="PTHR43559">
    <property type="entry name" value="HYDROLASE YCAC-RELATED"/>
    <property type="match status" value="1"/>
</dbReference>
<evidence type="ECO:0000313" key="2">
    <source>
        <dbReference type="EMBL" id="KRL64171.1"/>
    </source>
</evidence>
<sequence>MNMASFEKRGPEDRLLSPDNSVLTIIDYQPVQINSIGSMRHADLIKNAELVAKIANLYKIPIILSTVNAHTSRNSPTIPSLQKEIGDVPSYDRSSINAWEDKEYNAAIKATKRKKIIILALWTEACLTFPTIDAIAEGYDVYPVVDAVGGTSTISHETALRRVEQAGAHLITIPQLACELQRDWNRTDTVPGFIQALSEVGAFTQF</sequence>
<evidence type="ECO:0000259" key="1">
    <source>
        <dbReference type="Pfam" id="PF00857"/>
    </source>
</evidence>
<organism evidence="2 3">
    <name type="scientific">Lentilactobacillus diolivorans DSM 14421</name>
    <dbReference type="NCBI Taxonomy" id="1423739"/>
    <lineage>
        <taxon>Bacteria</taxon>
        <taxon>Bacillati</taxon>
        <taxon>Bacillota</taxon>
        <taxon>Bacilli</taxon>
        <taxon>Lactobacillales</taxon>
        <taxon>Lactobacillaceae</taxon>
        <taxon>Lentilactobacillus</taxon>
    </lineage>
</organism>
<dbReference type="STRING" id="1423739.FC85_GL001445"/>
<reference evidence="2 3" key="1">
    <citation type="journal article" date="2015" name="Genome Announc.">
        <title>Expanding the biotechnology potential of lactobacilli through comparative genomics of 213 strains and associated genera.</title>
        <authorList>
            <person name="Sun Z."/>
            <person name="Harris H.M."/>
            <person name="McCann A."/>
            <person name="Guo C."/>
            <person name="Argimon S."/>
            <person name="Zhang W."/>
            <person name="Yang X."/>
            <person name="Jeffery I.B."/>
            <person name="Cooney J.C."/>
            <person name="Kagawa T.F."/>
            <person name="Liu W."/>
            <person name="Song Y."/>
            <person name="Salvetti E."/>
            <person name="Wrobel A."/>
            <person name="Rasinkangas P."/>
            <person name="Parkhill J."/>
            <person name="Rea M.C."/>
            <person name="O'Sullivan O."/>
            <person name="Ritari J."/>
            <person name="Douillard F.P."/>
            <person name="Paul Ross R."/>
            <person name="Yang R."/>
            <person name="Briner A.E."/>
            <person name="Felis G.E."/>
            <person name="de Vos W.M."/>
            <person name="Barrangou R."/>
            <person name="Klaenhammer T.R."/>
            <person name="Caufield P.W."/>
            <person name="Cui Y."/>
            <person name="Zhang H."/>
            <person name="O'Toole P.W."/>
        </authorList>
    </citation>
    <scope>NUCLEOTIDE SEQUENCE [LARGE SCALE GENOMIC DNA]</scope>
    <source>
        <strain evidence="2 3">DSM 14421</strain>
    </source>
</reference>
<proteinExistence type="predicted"/>
<dbReference type="EMBL" id="AZEY01000098">
    <property type="protein sequence ID" value="KRL64171.1"/>
    <property type="molecule type" value="Genomic_DNA"/>
</dbReference>
<feature type="domain" description="Isochorismatase-like" evidence="1">
    <location>
        <begin position="22"/>
        <end position="173"/>
    </location>
</feature>
<dbReference type="PATRIC" id="fig|1423739.3.peg.1512"/>
<evidence type="ECO:0000313" key="3">
    <source>
        <dbReference type="Proteomes" id="UP000052013"/>
    </source>
</evidence>
<protein>
    <submittedName>
        <fullName evidence="2">Isochorismatase hydrolase</fullName>
    </submittedName>
</protein>
<dbReference type="GO" id="GO:0016787">
    <property type="term" value="F:hydrolase activity"/>
    <property type="evidence" value="ECO:0007669"/>
    <property type="project" value="UniProtKB-KW"/>
</dbReference>
<dbReference type="CDD" id="cd01012">
    <property type="entry name" value="YcaC_related"/>
    <property type="match status" value="1"/>
</dbReference>
<comment type="caution">
    <text evidence="2">The sequence shown here is derived from an EMBL/GenBank/DDBJ whole genome shotgun (WGS) entry which is preliminary data.</text>
</comment>
<dbReference type="InterPro" id="IPR053152">
    <property type="entry name" value="Hydrolase_YcaC-like"/>
</dbReference>
<dbReference type="Proteomes" id="UP000052013">
    <property type="component" value="Unassembled WGS sequence"/>
</dbReference>
<gene>
    <name evidence="2" type="ORF">FC85_GL001445</name>
</gene>
<dbReference type="SUPFAM" id="SSF52499">
    <property type="entry name" value="Isochorismatase-like hydrolases"/>
    <property type="match status" value="1"/>
</dbReference>
<keyword evidence="2" id="KW-0378">Hydrolase</keyword>
<dbReference type="AlphaFoldDB" id="A0A0R1SGL6"/>
<accession>A0A0R1SGL6</accession>
<name>A0A0R1SGL6_9LACO</name>
<dbReference type="Gene3D" id="3.40.50.850">
    <property type="entry name" value="Isochorismatase-like"/>
    <property type="match status" value="1"/>
</dbReference>